<dbReference type="Gene3D" id="2.60.40.150">
    <property type="entry name" value="C2 domain"/>
    <property type="match status" value="1"/>
</dbReference>
<dbReference type="GO" id="GO:0001227">
    <property type="term" value="F:DNA-binding transcription repressor activity, RNA polymerase II-specific"/>
    <property type="evidence" value="ECO:0007669"/>
    <property type="project" value="InterPro"/>
</dbReference>
<feature type="compositionally biased region" description="Pro residues" evidence="4">
    <location>
        <begin position="368"/>
        <end position="385"/>
    </location>
</feature>
<organism evidence="6 7">
    <name type="scientific">Conger conger</name>
    <name type="common">Conger eel</name>
    <name type="synonym">Muraena conger</name>
    <dbReference type="NCBI Taxonomy" id="82655"/>
    <lineage>
        <taxon>Eukaryota</taxon>
        <taxon>Metazoa</taxon>
        <taxon>Chordata</taxon>
        <taxon>Craniata</taxon>
        <taxon>Vertebrata</taxon>
        <taxon>Euteleostomi</taxon>
        <taxon>Actinopterygii</taxon>
        <taxon>Neopterygii</taxon>
        <taxon>Teleostei</taxon>
        <taxon>Anguilliformes</taxon>
        <taxon>Congridae</taxon>
        <taxon>Conger</taxon>
    </lineage>
</organism>
<dbReference type="Pfam" id="PF00168">
    <property type="entry name" value="C2"/>
    <property type="match status" value="1"/>
</dbReference>
<dbReference type="InterPro" id="IPR039725">
    <property type="entry name" value="CC2D1A/B"/>
</dbReference>
<dbReference type="SUPFAM" id="SSF49562">
    <property type="entry name" value="C2 domain (Calcium/lipid-binding domain, CaLB)"/>
    <property type="match status" value="1"/>
</dbReference>
<dbReference type="OrthoDB" id="19996at2759"/>
<feature type="region of interest" description="Disordered" evidence="4">
    <location>
        <begin position="361"/>
        <end position="442"/>
    </location>
</feature>
<feature type="compositionally biased region" description="Pro residues" evidence="4">
    <location>
        <begin position="158"/>
        <end position="168"/>
    </location>
</feature>
<feature type="compositionally biased region" description="Low complexity" evidence="4">
    <location>
        <begin position="516"/>
        <end position="528"/>
    </location>
</feature>
<dbReference type="CDD" id="cd08690">
    <property type="entry name" value="C2_Freud-1"/>
    <property type="match status" value="1"/>
</dbReference>
<feature type="region of interest" description="Disordered" evidence="4">
    <location>
        <begin position="500"/>
        <end position="552"/>
    </location>
</feature>
<dbReference type="Proteomes" id="UP001152803">
    <property type="component" value="Unassembled WGS sequence"/>
</dbReference>
<reference evidence="6" key="1">
    <citation type="journal article" date="2023" name="Science">
        <title>Genome structures resolve the early diversification of teleost fishes.</title>
        <authorList>
            <person name="Parey E."/>
            <person name="Louis A."/>
            <person name="Montfort J."/>
            <person name="Bouchez O."/>
            <person name="Roques C."/>
            <person name="Iampietro C."/>
            <person name="Lluch J."/>
            <person name="Castinel A."/>
            <person name="Donnadieu C."/>
            <person name="Desvignes T."/>
            <person name="Floi Bucao C."/>
            <person name="Jouanno E."/>
            <person name="Wen M."/>
            <person name="Mejri S."/>
            <person name="Dirks R."/>
            <person name="Jansen H."/>
            <person name="Henkel C."/>
            <person name="Chen W.J."/>
            <person name="Zahm M."/>
            <person name="Cabau C."/>
            <person name="Klopp C."/>
            <person name="Thompson A.W."/>
            <person name="Robinson-Rechavi M."/>
            <person name="Braasch I."/>
            <person name="Lecointre G."/>
            <person name="Bobe J."/>
            <person name="Postlethwait J.H."/>
            <person name="Berthelot C."/>
            <person name="Roest Crollius H."/>
            <person name="Guiguen Y."/>
        </authorList>
    </citation>
    <scope>NUCLEOTIDE SEQUENCE</scope>
    <source>
        <strain evidence="6">Concon-B</strain>
    </source>
</reference>
<name>A0A9Q1I6D9_CONCO</name>
<feature type="compositionally biased region" description="Basic and acidic residues" evidence="4">
    <location>
        <begin position="421"/>
        <end position="440"/>
    </location>
</feature>
<feature type="compositionally biased region" description="Basic residues" evidence="4">
    <location>
        <begin position="180"/>
        <end position="193"/>
    </location>
</feature>
<dbReference type="Pfam" id="PF21528">
    <property type="entry name" value="CC2D1A-B_DM14"/>
    <property type="match status" value="1"/>
</dbReference>
<keyword evidence="2" id="KW-0175">Coiled coil</keyword>
<dbReference type="PANTHER" id="PTHR13076:SF8">
    <property type="entry name" value="COILED-COIL AND C2 DOMAIN-CONTAINING PROTEIN 1A"/>
    <property type="match status" value="1"/>
</dbReference>
<feature type="domain" description="C2" evidence="5">
    <location>
        <begin position="720"/>
        <end position="854"/>
    </location>
</feature>
<evidence type="ECO:0000313" key="6">
    <source>
        <dbReference type="EMBL" id="KAJ8283441.1"/>
    </source>
</evidence>
<dbReference type="FunFam" id="2.60.40.150:FF:000104">
    <property type="entry name" value="coiled-coil and C2 domain-containing protein 1B"/>
    <property type="match status" value="1"/>
</dbReference>
<feature type="region of interest" description="Disordered" evidence="4">
    <location>
        <begin position="141"/>
        <end position="316"/>
    </location>
</feature>
<protein>
    <recommendedName>
        <fullName evidence="3">Coiled-coil and C2 domain-containing protein 1B</fullName>
    </recommendedName>
</protein>
<proteinExistence type="inferred from homology"/>
<accession>A0A9Q1I6D9</accession>
<feature type="compositionally biased region" description="Polar residues" evidence="4">
    <location>
        <begin position="536"/>
        <end position="546"/>
    </location>
</feature>
<evidence type="ECO:0000256" key="2">
    <source>
        <dbReference type="ARBA" id="ARBA00023054"/>
    </source>
</evidence>
<gene>
    <name evidence="6" type="ORF">COCON_G00022910</name>
</gene>
<feature type="compositionally biased region" description="Polar residues" evidence="4">
    <location>
        <begin position="616"/>
        <end position="631"/>
    </location>
</feature>
<evidence type="ECO:0000313" key="7">
    <source>
        <dbReference type="Proteomes" id="UP001152803"/>
    </source>
</evidence>
<dbReference type="InterPro" id="IPR035892">
    <property type="entry name" value="C2_domain_sf"/>
</dbReference>
<feature type="compositionally biased region" description="Pro residues" evidence="4">
    <location>
        <begin position="255"/>
        <end position="265"/>
    </location>
</feature>
<dbReference type="PANTHER" id="PTHR13076">
    <property type="entry name" value="COILED-COIL AND C2 DOMAIN-CONTAINING PROTEIN 1-LIKE"/>
    <property type="match status" value="1"/>
</dbReference>
<dbReference type="EMBL" id="JAFJMO010000002">
    <property type="protein sequence ID" value="KAJ8283441.1"/>
    <property type="molecule type" value="Genomic_DNA"/>
</dbReference>
<dbReference type="SMART" id="SM00685">
    <property type="entry name" value="DM14"/>
    <property type="match status" value="3"/>
</dbReference>
<dbReference type="InterPro" id="IPR037772">
    <property type="entry name" value="C2_Freud"/>
</dbReference>
<evidence type="ECO:0000256" key="4">
    <source>
        <dbReference type="SAM" id="MobiDB-lite"/>
    </source>
</evidence>
<feature type="compositionally biased region" description="Pro residues" evidence="4">
    <location>
        <begin position="392"/>
        <end position="401"/>
    </location>
</feature>
<dbReference type="InterPro" id="IPR006608">
    <property type="entry name" value="CC2D1A/B_DM14"/>
</dbReference>
<dbReference type="InterPro" id="IPR000008">
    <property type="entry name" value="C2_dom"/>
</dbReference>
<feature type="region of interest" description="Disordered" evidence="4">
    <location>
        <begin position="612"/>
        <end position="631"/>
    </location>
</feature>
<comment type="similarity">
    <text evidence="1">Belongs to the CC2D1 family.</text>
</comment>
<evidence type="ECO:0000259" key="5">
    <source>
        <dbReference type="PROSITE" id="PS50004"/>
    </source>
</evidence>
<dbReference type="AlphaFoldDB" id="A0A9Q1I6D9"/>
<feature type="region of interest" description="Disordered" evidence="4">
    <location>
        <begin position="893"/>
        <end position="915"/>
    </location>
</feature>
<dbReference type="PROSITE" id="PS50004">
    <property type="entry name" value="C2"/>
    <property type="match status" value="1"/>
</dbReference>
<keyword evidence="7" id="KW-1185">Reference proteome</keyword>
<evidence type="ECO:0000256" key="3">
    <source>
        <dbReference type="ARBA" id="ARBA00068693"/>
    </source>
</evidence>
<feature type="region of interest" description="Disordered" evidence="4">
    <location>
        <begin position="461"/>
        <end position="481"/>
    </location>
</feature>
<feature type="compositionally biased region" description="Low complexity" evidence="4">
    <location>
        <begin position="402"/>
        <end position="411"/>
    </location>
</feature>
<evidence type="ECO:0000256" key="1">
    <source>
        <dbReference type="ARBA" id="ARBA00010672"/>
    </source>
</evidence>
<feature type="compositionally biased region" description="Basic and acidic residues" evidence="4">
    <location>
        <begin position="896"/>
        <end position="906"/>
    </location>
</feature>
<dbReference type="SMART" id="SM00239">
    <property type="entry name" value="C2"/>
    <property type="match status" value="1"/>
</dbReference>
<sequence>MVFTHPILVFGDSVPLIITGNNHCATGNPEKLMIQPQSKRPARGQGAAKARQMGLLLDLDGGADLGGDDGDLEAELLSLMGDGGQPGGKKKGGRAPVPMEDIERMAALCMKDLDEEGDDEDDADLEGDADLLAELNDVLEDDAEEERPVAPPQMKTAPRPPPRPPPGPRRFGRGGGAPRGAHRHVPGRHRQRQGRGGVQQSAQIRPRPEDPAVPPGVREEGKPINEEDIPPPVAVGGKPAPESQPEPIREAQRPSPEPVPAPPVSEKPLRDAPAPPSRPHLLTPPQKSSAMTPDTPLISPMTPGQPEAQHSEAKSLVLGRQREYKLAAISAKQGGDTDLAKRLYLIAKRLDPVVEALDRGEPLDVGTLPPPPGDAVAPSPAPPPQQSSQPSPAAPPAPAAPPVADAVLSAPRSVAEALQQRMDRYKAAAEGAKSKGDDRKARMHQRIVKQYQDAIRANKAGRPVNLSDLPVPPGCPPLQGAESGEQNFMGVLENAMKLANQDADAEEEGGSEEGVAKPSARPAAQRAKAPPPGSTAPDTPSAQGQGSKLGPKAQQQLDFLLRRRQQFMRAALRSKQMRDMPGAALHLRHAKGLDPMISAAKGGLPVDISKVPSAPVSEQTTPSSWTTCAPRTMSSQSAQDHILFSSMSHVTVSSVPPSGSPVTQPLSFPPQKCLGYSQQFTHMGNVAETSRFEKLAAECMKSIEILKTAHAKGLAVPRFHTEERTFSAVKIFPNLTANDLVLTVVKGINLPAPPGVSANDLDASVRFEFPFPSSEEPQKDKTSTVKDTNCPEYKAKFKLNINRGHRGFKRVVQSKGIKFEVVHKGGLLRSDKVVGTAQLKLESLESQCEIREMIEVLDGRKPTGGRLEVRVKIREPLGGPQLHTVTERWLVSFPKSSERPQNDHGKNSSRSPPQYKLHSFKLLGYDKERLERKITEYKRSRREVPPDLLQQHRELSHRLHWQSAQLEKASPSLLSEYERVLHRLAQGLGEGVKKYSSQGNRPSLPGLGWALWESGRPRTGAHAAVSQSASLLFLSVQEAAKDALGRMRMVESEMENLRRRRTV</sequence>
<comment type="caution">
    <text evidence="6">The sequence shown here is derived from an EMBL/GenBank/DDBJ whole genome shotgun (WGS) entry which is preliminary data.</text>
</comment>